<dbReference type="Proteomes" id="UP001497392">
    <property type="component" value="Unassembled WGS sequence"/>
</dbReference>
<evidence type="ECO:0000313" key="1">
    <source>
        <dbReference type="EMBL" id="CAL5223253.1"/>
    </source>
</evidence>
<gene>
    <name evidence="1" type="primary">g5735</name>
    <name evidence="1" type="ORF">VP750_LOCUS4912</name>
</gene>
<comment type="caution">
    <text evidence="1">The sequence shown here is derived from an EMBL/GenBank/DDBJ whole genome shotgun (WGS) entry which is preliminary data.</text>
</comment>
<accession>A0ABP1FTM4</accession>
<proteinExistence type="predicted"/>
<organism evidence="1 2">
    <name type="scientific">Coccomyxa viridis</name>
    <dbReference type="NCBI Taxonomy" id="1274662"/>
    <lineage>
        <taxon>Eukaryota</taxon>
        <taxon>Viridiplantae</taxon>
        <taxon>Chlorophyta</taxon>
        <taxon>core chlorophytes</taxon>
        <taxon>Trebouxiophyceae</taxon>
        <taxon>Trebouxiophyceae incertae sedis</taxon>
        <taxon>Coccomyxaceae</taxon>
        <taxon>Coccomyxa</taxon>
    </lineage>
</organism>
<sequence length="108" mass="12714">MDGYPQNCKAIQPTLITDLEMHQPQKYKGPRDKQLDDLDKGDFIKIAYLNREEVWLYVEHVDERKETLIYAQVAQHVKVVDGLKVNQRVIVLCEHVVEIRFHDEKISP</sequence>
<keyword evidence="2" id="KW-1185">Reference proteome</keyword>
<dbReference type="EMBL" id="CAXHTA020000008">
    <property type="protein sequence ID" value="CAL5223253.1"/>
    <property type="molecule type" value="Genomic_DNA"/>
</dbReference>
<protein>
    <submittedName>
        <fullName evidence="1">G5735 protein</fullName>
    </submittedName>
</protein>
<name>A0ABP1FTM4_9CHLO</name>
<evidence type="ECO:0000313" key="2">
    <source>
        <dbReference type="Proteomes" id="UP001497392"/>
    </source>
</evidence>
<reference evidence="1 2" key="1">
    <citation type="submission" date="2024-06" db="EMBL/GenBank/DDBJ databases">
        <authorList>
            <person name="Kraege A."/>
            <person name="Thomma B."/>
        </authorList>
    </citation>
    <scope>NUCLEOTIDE SEQUENCE [LARGE SCALE GENOMIC DNA]</scope>
</reference>